<feature type="region of interest" description="Disordered" evidence="1">
    <location>
        <begin position="432"/>
        <end position="500"/>
    </location>
</feature>
<comment type="caution">
    <text evidence="2">The sequence shown here is derived from an EMBL/GenBank/DDBJ whole genome shotgun (WGS) entry which is preliminary data.</text>
</comment>
<evidence type="ECO:0000256" key="1">
    <source>
        <dbReference type="SAM" id="MobiDB-lite"/>
    </source>
</evidence>
<dbReference type="GO" id="GO:0000815">
    <property type="term" value="C:ESCRT III complex"/>
    <property type="evidence" value="ECO:0007669"/>
    <property type="project" value="TreeGrafter"/>
</dbReference>
<dbReference type="InterPro" id="IPR005024">
    <property type="entry name" value="Snf7_fam"/>
</dbReference>
<dbReference type="GO" id="GO:0009898">
    <property type="term" value="C:cytoplasmic side of plasma membrane"/>
    <property type="evidence" value="ECO:0007669"/>
    <property type="project" value="TreeGrafter"/>
</dbReference>
<dbReference type="PANTHER" id="PTHR22761:SF96">
    <property type="entry name" value="BCDNA.GH08385"/>
    <property type="match status" value="1"/>
</dbReference>
<dbReference type="GO" id="GO:0005771">
    <property type="term" value="C:multivesicular body"/>
    <property type="evidence" value="ECO:0007669"/>
    <property type="project" value="TreeGrafter"/>
</dbReference>
<dbReference type="EMBL" id="JANBOH010000060">
    <property type="protein sequence ID" value="KAJ1646465.1"/>
    <property type="molecule type" value="Genomic_DNA"/>
</dbReference>
<gene>
    <name evidence="2" type="ORF">LPJ64_002060</name>
</gene>
<feature type="compositionally biased region" description="Basic and acidic residues" evidence="1">
    <location>
        <begin position="477"/>
        <end position="494"/>
    </location>
</feature>
<organism evidence="2 3">
    <name type="scientific">Coemansia asiatica</name>
    <dbReference type="NCBI Taxonomy" id="1052880"/>
    <lineage>
        <taxon>Eukaryota</taxon>
        <taxon>Fungi</taxon>
        <taxon>Fungi incertae sedis</taxon>
        <taxon>Zoopagomycota</taxon>
        <taxon>Kickxellomycotina</taxon>
        <taxon>Kickxellomycetes</taxon>
        <taxon>Kickxellales</taxon>
        <taxon>Kickxellaceae</taxon>
        <taxon>Coemansia</taxon>
    </lineage>
</organism>
<dbReference type="Pfam" id="PF03357">
    <property type="entry name" value="Snf7"/>
    <property type="match status" value="1"/>
</dbReference>
<feature type="compositionally biased region" description="Basic and acidic residues" evidence="1">
    <location>
        <begin position="445"/>
        <end position="456"/>
    </location>
</feature>
<protein>
    <submittedName>
        <fullName evidence="2">Uncharacterized protein</fullName>
    </submittedName>
</protein>
<feature type="compositionally biased region" description="Low complexity" evidence="1">
    <location>
        <begin position="432"/>
        <end position="443"/>
    </location>
</feature>
<evidence type="ECO:0000313" key="2">
    <source>
        <dbReference type="EMBL" id="KAJ1646465.1"/>
    </source>
</evidence>
<proteinExistence type="predicted"/>
<evidence type="ECO:0000313" key="3">
    <source>
        <dbReference type="Proteomes" id="UP001145021"/>
    </source>
</evidence>
<feature type="compositionally biased region" description="Polar residues" evidence="1">
    <location>
        <begin position="462"/>
        <end position="475"/>
    </location>
</feature>
<name>A0A9W7XNT8_9FUNG</name>
<accession>A0A9W7XNT8</accession>
<dbReference type="Proteomes" id="UP001145021">
    <property type="component" value="Unassembled WGS sequence"/>
</dbReference>
<feature type="compositionally biased region" description="Acidic residues" evidence="1">
    <location>
        <begin position="406"/>
        <end position="415"/>
    </location>
</feature>
<reference evidence="2" key="1">
    <citation type="submission" date="2022-07" db="EMBL/GenBank/DDBJ databases">
        <title>Phylogenomic reconstructions and comparative analyses of Kickxellomycotina fungi.</title>
        <authorList>
            <person name="Reynolds N.K."/>
            <person name="Stajich J.E."/>
            <person name="Barry K."/>
            <person name="Grigoriev I.V."/>
            <person name="Crous P."/>
            <person name="Smith M.E."/>
        </authorList>
    </citation>
    <scope>NUCLEOTIDE SEQUENCE</scope>
    <source>
        <strain evidence="2">NBRC 105413</strain>
    </source>
</reference>
<keyword evidence="3" id="KW-1185">Reference proteome</keyword>
<dbReference type="GO" id="GO:0032511">
    <property type="term" value="P:late endosome to vacuole transport via multivesicular body sorting pathway"/>
    <property type="evidence" value="ECO:0007669"/>
    <property type="project" value="TreeGrafter"/>
</dbReference>
<dbReference type="Pfam" id="PF25880">
    <property type="entry name" value="WHD_CHMP7_1st"/>
    <property type="match status" value="1"/>
</dbReference>
<dbReference type="Gene3D" id="6.10.140.1230">
    <property type="match status" value="1"/>
</dbReference>
<dbReference type="PANTHER" id="PTHR22761">
    <property type="entry name" value="CHARGED MULTIVESICULAR BODY PROTEIN"/>
    <property type="match status" value="1"/>
</dbReference>
<dbReference type="AlphaFoldDB" id="A0A9W7XNT8"/>
<dbReference type="GO" id="GO:0006900">
    <property type="term" value="P:vesicle budding from membrane"/>
    <property type="evidence" value="ECO:0007669"/>
    <property type="project" value="TreeGrafter"/>
</dbReference>
<sequence length="500" mass="56243">MEEYLASSHELNDADKRAFLYSDLSIQKTENPESFIEALGFWKYFLIDASFKGLVTAKTNTSRLCVDRKQLGTLLSYKGDTPMGLDMVVDELLQRGDLQPIEEYFAPVARRLVGWLVYQVPLINRQLRSLVFGSSGANGRLVVRSMVEKTGQWILNSHYEQVTCSLMDNLMDMDEFRSKFASVFDPQPENAAAVSPLQQDQKDKGAKMAIVDANILVKHLSDQGHLTTMHLDSPYMTETRTLIKFAASIRTRVQPITEADTGAYQVSWTQKQLSRQISQLETRVSILDTQIRQAIKTPSGKNLALSRLRMKRHIEMDVLPKRIDALHNLERVYLRLEQTSSEIQLMEAFEAGTRALRGLNDSVQVDRISRVFDDWAEESLRSSELDDAMADGRAGVHQAAVGLSSEETDEELEAELETMLEEERKRGLKELASNAASHSNANAEPETRPESEDAGKLADILQQISLSSPNANAQPTAKDDTEKDHREERDKLEKVAVPAE</sequence>
<feature type="region of interest" description="Disordered" evidence="1">
    <location>
        <begin position="396"/>
        <end position="415"/>
    </location>
</feature>